<dbReference type="EMBL" id="QLTT01000002">
    <property type="protein sequence ID" value="RAS68886.1"/>
    <property type="molecule type" value="Genomic_DNA"/>
</dbReference>
<evidence type="ECO:0000256" key="2">
    <source>
        <dbReference type="SAM" id="Phobius"/>
    </source>
</evidence>
<feature type="transmembrane region" description="Helical" evidence="2">
    <location>
        <begin position="25"/>
        <end position="44"/>
    </location>
</feature>
<accession>A0ABX9EGV2</accession>
<keyword evidence="2" id="KW-0812">Transmembrane</keyword>
<feature type="region of interest" description="Disordered" evidence="1">
    <location>
        <begin position="1"/>
        <end position="20"/>
    </location>
</feature>
<sequence>MAKDGLLPDPDDETYDPEPDRENTIAVIAIMGGILLLALCIPTFPKAVKIAFGLGTPGVYAVGDVPECSFRCYTRTGTFTSDDGKVTRTGVHVRNGLPRGLKQGDSVRAFDIGTPGEVFTNEGQGGYPYALPIMFGPLGLIGLGLGLQHVRASSMRRG</sequence>
<dbReference type="RefSeq" id="WP_112226837.1">
    <property type="nucleotide sequence ID" value="NZ_QLTT01000002.1"/>
</dbReference>
<comment type="caution">
    <text evidence="3">The sequence shown here is derived from an EMBL/GenBank/DDBJ whole genome shotgun (WGS) entry which is preliminary data.</text>
</comment>
<protein>
    <recommendedName>
        <fullName evidence="5">DUF3592 domain-containing protein</fullName>
    </recommendedName>
</protein>
<evidence type="ECO:0008006" key="5">
    <source>
        <dbReference type="Google" id="ProtNLM"/>
    </source>
</evidence>
<dbReference type="Proteomes" id="UP000248714">
    <property type="component" value="Unassembled WGS sequence"/>
</dbReference>
<keyword evidence="2" id="KW-0472">Membrane</keyword>
<evidence type="ECO:0000256" key="1">
    <source>
        <dbReference type="SAM" id="MobiDB-lite"/>
    </source>
</evidence>
<gene>
    <name evidence="3" type="ORF">C8D87_102964</name>
</gene>
<keyword evidence="2" id="KW-1133">Transmembrane helix</keyword>
<name>A0ABX9EGV2_9PSEU</name>
<proteinExistence type="predicted"/>
<keyword evidence="4" id="KW-1185">Reference proteome</keyword>
<reference evidence="3 4" key="1">
    <citation type="submission" date="2018-06" db="EMBL/GenBank/DDBJ databases">
        <title>Genomic Encyclopedia of Type Strains, Phase IV (KMG-IV): sequencing the most valuable type-strain genomes for metagenomic binning, comparative biology and taxonomic classification.</title>
        <authorList>
            <person name="Goeker M."/>
        </authorList>
    </citation>
    <scope>NUCLEOTIDE SEQUENCE [LARGE SCALE GENOMIC DNA]</scope>
    <source>
        <strain evidence="3 4">DSM 45479</strain>
    </source>
</reference>
<evidence type="ECO:0000313" key="3">
    <source>
        <dbReference type="EMBL" id="RAS68886.1"/>
    </source>
</evidence>
<evidence type="ECO:0000313" key="4">
    <source>
        <dbReference type="Proteomes" id="UP000248714"/>
    </source>
</evidence>
<organism evidence="3 4">
    <name type="scientific">Lentzea atacamensis</name>
    <dbReference type="NCBI Taxonomy" id="531938"/>
    <lineage>
        <taxon>Bacteria</taxon>
        <taxon>Bacillati</taxon>
        <taxon>Actinomycetota</taxon>
        <taxon>Actinomycetes</taxon>
        <taxon>Pseudonocardiales</taxon>
        <taxon>Pseudonocardiaceae</taxon>
        <taxon>Lentzea</taxon>
    </lineage>
</organism>
<feature type="transmembrane region" description="Helical" evidence="2">
    <location>
        <begin position="129"/>
        <end position="147"/>
    </location>
</feature>